<dbReference type="Pfam" id="PF04145">
    <property type="entry name" value="Ctr"/>
    <property type="match status" value="2"/>
</dbReference>
<comment type="subcellular location">
    <subcellularLocation>
        <location evidence="6">Membrane</location>
        <topology evidence="6">Multi-pass membrane protein</topology>
    </subcellularLocation>
</comment>
<keyword evidence="3 6" id="KW-0187">Copper transport</keyword>
<evidence type="ECO:0000313" key="8">
    <source>
        <dbReference type="Proteomes" id="UP001202328"/>
    </source>
</evidence>
<evidence type="ECO:0000256" key="2">
    <source>
        <dbReference type="ARBA" id="ARBA00022692"/>
    </source>
</evidence>
<keyword evidence="2 6" id="KW-0812">Transmembrane</keyword>
<dbReference type="EMBL" id="JAJJMB010005117">
    <property type="protein sequence ID" value="KAI3940676.1"/>
    <property type="molecule type" value="Genomic_DNA"/>
</dbReference>
<dbReference type="PANTHER" id="PTHR12483">
    <property type="entry name" value="SOLUTE CARRIER FAMILY 31 COPPER TRANSPORTERS"/>
    <property type="match status" value="1"/>
</dbReference>
<keyword evidence="8" id="KW-1185">Reference proteome</keyword>
<sequence length="150" mass="16383">MDHDGMNHGGMQMNNETMGMSKKNPMMMHMSFYWGDYATVLFNDWPGDSTGMYVLSLVVVFVLSLLVEWLGKCSIVKADSAHVAAGIVRTIVHTVRVGLAYLVMLAVMSFNGGIFIVAVLGHGLGYLAFGSQIFIKTDNKNKTTPDLVCA</sequence>
<reference evidence="7" key="1">
    <citation type="submission" date="2022-04" db="EMBL/GenBank/DDBJ databases">
        <title>A functionally conserved STORR gene fusion in Papaver species that diverged 16.8 million years ago.</title>
        <authorList>
            <person name="Catania T."/>
        </authorList>
    </citation>
    <scope>NUCLEOTIDE SEQUENCE</scope>
    <source>
        <strain evidence="7">S-188037</strain>
    </source>
</reference>
<evidence type="ECO:0000256" key="4">
    <source>
        <dbReference type="ARBA" id="ARBA00022989"/>
    </source>
</evidence>
<feature type="transmembrane region" description="Helical" evidence="6">
    <location>
        <begin position="83"/>
        <end position="108"/>
    </location>
</feature>
<dbReference type="InterPro" id="IPR007274">
    <property type="entry name" value="Cop_transporter"/>
</dbReference>
<accession>A0AAD4T8K5</accession>
<keyword evidence="6" id="KW-0813">Transport</keyword>
<organism evidence="7 8">
    <name type="scientific">Papaver atlanticum</name>
    <dbReference type="NCBI Taxonomy" id="357466"/>
    <lineage>
        <taxon>Eukaryota</taxon>
        <taxon>Viridiplantae</taxon>
        <taxon>Streptophyta</taxon>
        <taxon>Embryophyta</taxon>
        <taxon>Tracheophyta</taxon>
        <taxon>Spermatophyta</taxon>
        <taxon>Magnoliopsida</taxon>
        <taxon>Ranunculales</taxon>
        <taxon>Papaveraceae</taxon>
        <taxon>Papaveroideae</taxon>
        <taxon>Papaver</taxon>
    </lineage>
</organism>
<dbReference type="PANTHER" id="PTHR12483:SF24">
    <property type="entry name" value="COPPER TRANSPORTER 2-RELATED"/>
    <property type="match status" value="1"/>
</dbReference>
<dbReference type="Proteomes" id="UP001202328">
    <property type="component" value="Unassembled WGS sequence"/>
</dbReference>
<keyword evidence="6" id="KW-0406">Ion transport</keyword>
<proteinExistence type="inferred from homology"/>
<keyword evidence="5 6" id="KW-0472">Membrane</keyword>
<dbReference type="GO" id="GO:0005375">
    <property type="term" value="F:copper ion transmembrane transporter activity"/>
    <property type="evidence" value="ECO:0007669"/>
    <property type="project" value="UniProtKB-UniRule"/>
</dbReference>
<evidence type="ECO:0000256" key="3">
    <source>
        <dbReference type="ARBA" id="ARBA00022796"/>
    </source>
</evidence>
<dbReference type="AlphaFoldDB" id="A0AAD4T8K5"/>
<gene>
    <name evidence="7" type="ORF">MKW98_029995</name>
</gene>
<keyword evidence="6" id="KW-0186">Copper</keyword>
<name>A0AAD4T8K5_9MAGN</name>
<evidence type="ECO:0000256" key="6">
    <source>
        <dbReference type="RuleBase" id="RU367022"/>
    </source>
</evidence>
<evidence type="ECO:0000313" key="7">
    <source>
        <dbReference type="EMBL" id="KAI3940676.1"/>
    </source>
</evidence>
<feature type="transmembrane region" description="Helical" evidence="6">
    <location>
        <begin position="51"/>
        <end position="71"/>
    </location>
</feature>
<protein>
    <recommendedName>
        <fullName evidence="6">Copper transport protein</fullName>
    </recommendedName>
</protein>
<evidence type="ECO:0000256" key="1">
    <source>
        <dbReference type="ARBA" id="ARBA00006921"/>
    </source>
</evidence>
<comment type="similarity">
    <text evidence="1 6">Belongs to the copper transporter (Ctr) (TC 1.A.56) family. SLC31A subfamily.</text>
</comment>
<evidence type="ECO:0000256" key="5">
    <source>
        <dbReference type="ARBA" id="ARBA00023136"/>
    </source>
</evidence>
<dbReference type="GO" id="GO:0005886">
    <property type="term" value="C:plasma membrane"/>
    <property type="evidence" value="ECO:0007669"/>
    <property type="project" value="TreeGrafter"/>
</dbReference>
<keyword evidence="4 6" id="KW-1133">Transmembrane helix</keyword>
<comment type="caution">
    <text evidence="7">The sequence shown here is derived from an EMBL/GenBank/DDBJ whole genome shotgun (WGS) entry which is preliminary data.</text>
</comment>